<name>A0A0L8FTK9_OCTBM</name>
<dbReference type="OrthoDB" id="273917at2759"/>
<protein>
    <submittedName>
        <fullName evidence="1">Uncharacterized protein</fullName>
    </submittedName>
</protein>
<sequence>MDPRTAWFPPEHLGRAHTLWTKIWEAQIGVDSMYLNNSNLVNSDQKSQECISLDYINILDGKNTQTNGDHNVLNQQNQLKRKRENRASTYGLNHSSVKHLLGKDGALIPWKSKDKNYPTYVLG</sequence>
<dbReference type="EMBL" id="KQ426806">
    <property type="protein sequence ID" value="KOF67735.1"/>
    <property type="molecule type" value="Genomic_DNA"/>
</dbReference>
<dbReference type="STRING" id="37653.A0A0L8FTK9"/>
<dbReference type="AlphaFoldDB" id="A0A0L8FTK9"/>
<gene>
    <name evidence="1" type="ORF">OCBIM_22008914mg</name>
</gene>
<proteinExistence type="predicted"/>
<accession>A0A0L8FTK9</accession>
<reference evidence="1" key="1">
    <citation type="submission" date="2015-07" db="EMBL/GenBank/DDBJ databases">
        <title>MeaNS - Measles Nucleotide Surveillance Program.</title>
        <authorList>
            <person name="Tran T."/>
            <person name="Druce J."/>
        </authorList>
    </citation>
    <scope>NUCLEOTIDE SEQUENCE</scope>
    <source>
        <strain evidence="1">UCB-OBI-ISO-001</strain>
        <tissue evidence="1">Gonad</tissue>
    </source>
</reference>
<organism evidence="1">
    <name type="scientific">Octopus bimaculoides</name>
    <name type="common">California two-spotted octopus</name>
    <dbReference type="NCBI Taxonomy" id="37653"/>
    <lineage>
        <taxon>Eukaryota</taxon>
        <taxon>Metazoa</taxon>
        <taxon>Spiralia</taxon>
        <taxon>Lophotrochozoa</taxon>
        <taxon>Mollusca</taxon>
        <taxon>Cephalopoda</taxon>
        <taxon>Coleoidea</taxon>
        <taxon>Octopodiformes</taxon>
        <taxon>Octopoda</taxon>
        <taxon>Incirrata</taxon>
        <taxon>Octopodidae</taxon>
        <taxon>Octopus</taxon>
    </lineage>
</organism>
<evidence type="ECO:0000313" key="1">
    <source>
        <dbReference type="EMBL" id="KOF67735.1"/>
    </source>
</evidence>